<dbReference type="RefSeq" id="WP_092694870.1">
    <property type="nucleotide sequence ID" value="NZ_FOGU01000008.1"/>
</dbReference>
<reference evidence="2 3" key="1">
    <citation type="submission" date="2016-10" db="EMBL/GenBank/DDBJ databases">
        <authorList>
            <person name="de Groot N.N."/>
        </authorList>
    </citation>
    <scope>NUCLEOTIDE SEQUENCE [LARGE SCALE GENOMIC DNA]</scope>
    <source>
        <strain evidence="2 3">DSM 23042</strain>
    </source>
</reference>
<name>A0A1H9VXW4_9RHOB</name>
<dbReference type="EMBL" id="FOGU01000008">
    <property type="protein sequence ID" value="SES26369.1"/>
    <property type="molecule type" value="Genomic_DNA"/>
</dbReference>
<sequence length="114" mass="12643">MASNADMFDQRRRRFLAKRKKLSRGAVLSVNHDGLIIARPRPQGLNFPWQGVFFILTVVLVGKAALFVALGETVYAEQTARLANGTMVEQVGGWVMQADTVTLKLAEWLRALTA</sequence>
<keyword evidence="1" id="KW-0812">Transmembrane</keyword>
<evidence type="ECO:0000256" key="1">
    <source>
        <dbReference type="SAM" id="Phobius"/>
    </source>
</evidence>
<organism evidence="2 3">
    <name type="scientific">Tranquillimonas rosea</name>
    <dbReference type="NCBI Taxonomy" id="641238"/>
    <lineage>
        <taxon>Bacteria</taxon>
        <taxon>Pseudomonadati</taxon>
        <taxon>Pseudomonadota</taxon>
        <taxon>Alphaproteobacteria</taxon>
        <taxon>Rhodobacterales</taxon>
        <taxon>Roseobacteraceae</taxon>
        <taxon>Tranquillimonas</taxon>
    </lineage>
</organism>
<proteinExistence type="predicted"/>
<keyword evidence="3" id="KW-1185">Reference proteome</keyword>
<keyword evidence="1" id="KW-1133">Transmembrane helix</keyword>
<dbReference type="OrthoDB" id="7866534at2"/>
<protein>
    <submittedName>
        <fullName evidence="2">Uncharacterized protein</fullName>
    </submittedName>
</protein>
<gene>
    <name evidence="2" type="ORF">SAMN04490244_108188</name>
</gene>
<dbReference type="Proteomes" id="UP000198885">
    <property type="component" value="Unassembled WGS sequence"/>
</dbReference>
<evidence type="ECO:0000313" key="2">
    <source>
        <dbReference type="EMBL" id="SES26369.1"/>
    </source>
</evidence>
<accession>A0A1H9VXW4</accession>
<dbReference type="STRING" id="641238.SAMN04490244_108188"/>
<evidence type="ECO:0000313" key="3">
    <source>
        <dbReference type="Proteomes" id="UP000198885"/>
    </source>
</evidence>
<feature type="transmembrane region" description="Helical" evidence="1">
    <location>
        <begin position="51"/>
        <end position="71"/>
    </location>
</feature>
<dbReference type="AlphaFoldDB" id="A0A1H9VXW4"/>
<keyword evidence="1" id="KW-0472">Membrane</keyword>